<name>A0A839TQW5_9BACL</name>
<keyword evidence="1" id="KW-1133">Transmembrane helix</keyword>
<evidence type="ECO:0000256" key="1">
    <source>
        <dbReference type="SAM" id="Phobius"/>
    </source>
</evidence>
<feature type="transmembrane region" description="Helical" evidence="1">
    <location>
        <begin position="166"/>
        <end position="188"/>
    </location>
</feature>
<feature type="transmembrane region" description="Helical" evidence="1">
    <location>
        <begin position="136"/>
        <end position="154"/>
    </location>
</feature>
<dbReference type="Proteomes" id="UP000517523">
    <property type="component" value="Unassembled WGS sequence"/>
</dbReference>
<evidence type="ECO:0000313" key="2">
    <source>
        <dbReference type="EMBL" id="MBB3128951.1"/>
    </source>
</evidence>
<evidence type="ECO:0000313" key="3">
    <source>
        <dbReference type="Proteomes" id="UP000517523"/>
    </source>
</evidence>
<accession>A0A839TQW5</accession>
<gene>
    <name evidence="2" type="ORF">FHS19_003626</name>
</gene>
<feature type="transmembrane region" description="Helical" evidence="1">
    <location>
        <begin position="200"/>
        <end position="222"/>
    </location>
</feature>
<sequence>MNRTVSVMKIHWRDKWFWMYVPWVVTLFSFAVNLAIGILTGGEEQINSGGLITIYVYMFIAILMIQAQTFPFMLGLNIRRTDYFVGTSAMALLVSAVSSVLLFAMGMIEQLTNAWGVQLHYFHLPFLKEVSPLGRLGIYFIVMIHMFFMGFVISSIHRRFGRHGMFIFFIALILVSSIGSFAMTYYGLWLDSFRWIGVHYIDLFLWTIPLTLIYALLSYVLLRRATVS</sequence>
<protein>
    <submittedName>
        <fullName evidence="2">Small-conductance mechanosensitive channel</fullName>
    </submittedName>
</protein>
<dbReference type="RefSeq" id="WP_183583204.1">
    <property type="nucleotide sequence ID" value="NZ_JACHXJ010000003.1"/>
</dbReference>
<feature type="transmembrane region" description="Helical" evidence="1">
    <location>
        <begin position="54"/>
        <end position="76"/>
    </location>
</feature>
<feature type="transmembrane region" description="Helical" evidence="1">
    <location>
        <begin position="83"/>
        <end position="108"/>
    </location>
</feature>
<keyword evidence="1" id="KW-0812">Transmembrane</keyword>
<dbReference type="EMBL" id="JACHXJ010000003">
    <property type="protein sequence ID" value="MBB3128951.1"/>
    <property type="molecule type" value="Genomic_DNA"/>
</dbReference>
<comment type="caution">
    <text evidence="2">The sequence shown here is derived from an EMBL/GenBank/DDBJ whole genome shotgun (WGS) entry which is preliminary data.</text>
</comment>
<keyword evidence="1" id="KW-0472">Membrane</keyword>
<reference evidence="2 3" key="1">
    <citation type="submission" date="2020-08" db="EMBL/GenBank/DDBJ databases">
        <title>Genomic Encyclopedia of Type Strains, Phase III (KMG-III): the genomes of soil and plant-associated and newly described type strains.</title>
        <authorList>
            <person name="Whitman W."/>
        </authorList>
    </citation>
    <scope>NUCLEOTIDE SEQUENCE [LARGE SCALE GENOMIC DNA]</scope>
    <source>
        <strain evidence="2 3">CECT 5831</strain>
    </source>
</reference>
<proteinExistence type="predicted"/>
<feature type="transmembrane region" description="Helical" evidence="1">
    <location>
        <begin position="20"/>
        <end position="42"/>
    </location>
</feature>
<dbReference type="AlphaFoldDB" id="A0A839TQW5"/>
<organism evidence="2 3">
    <name type="scientific">Paenibacillus rhizosphaerae</name>
    <dbReference type="NCBI Taxonomy" id="297318"/>
    <lineage>
        <taxon>Bacteria</taxon>
        <taxon>Bacillati</taxon>
        <taxon>Bacillota</taxon>
        <taxon>Bacilli</taxon>
        <taxon>Bacillales</taxon>
        <taxon>Paenibacillaceae</taxon>
        <taxon>Paenibacillus</taxon>
    </lineage>
</organism>